<dbReference type="InterPro" id="IPR050155">
    <property type="entry name" value="HAD-like_hydrolase_sf"/>
</dbReference>
<protein>
    <recommendedName>
        <fullName evidence="4">phosphoglycolate phosphatase</fullName>
        <ecNumber evidence="4">3.1.3.18</ecNumber>
    </recommendedName>
</protein>
<evidence type="ECO:0000256" key="3">
    <source>
        <dbReference type="ARBA" id="ARBA00006171"/>
    </source>
</evidence>
<dbReference type="InterPro" id="IPR041492">
    <property type="entry name" value="HAD_2"/>
</dbReference>
<comment type="catalytic activity">
    <reaction evidence="1">
        <text>2-phosphoglycolate + H2O = glycolate + phosphate</text>
        <dbReference type="Rhea" id="RHEA:14369"/>
        <dbReference type="ChEBI" id="CHEBI:15377"/>
        <dbReference type="ChEBI" id="CHEBI:29805"/>
        <dbReference type="ChEBI" id="CHEBI:43474"/>
        <dbReference type="ChEBI" id="CHEBI:58033"/>
        <dbReference type="EC" id="3.1.3.18"/>
    </reaction>
</comment>
<keyword evidence="6" id="KW-1185">Reference proteome</keyword>
<dbReference type="SFLD" id="SFLDG01129">
    <property type="entry name" value="C1.5:_HAD__Beta-PGM__Phosphata"/>
    <property type="match status" value="1"/>
</dbReference>
<keyword evidence="5" id="KW-0378">Hydrolase</keyword>
<dbReference type="PANTHER" id="PTHR43434:SF1">
    <property type="entry name" value="PHOSPHOGLYCOLATE PHOSPHATASE"/>
    <property type="match status" value="1"/>
</dbReference>
<dbReference type="KEGG" id="smax:FJR03_10325"/>
<dbReference type="EC" id="3.1.3.18" evidence="4"/>
<evidence type="ECO:0000313" key="6">
    <source>
        <dbReference type="Proteomes" id="UP000593910"/>
    </source>
</evidence>
<dbReference type="InterPro" id="IPR036412">
    <property type="entry name" value="HAD-like_sf"/>
</dbReference>
<comment type="pathway">
    <text evidence="2">Organic acid metabolism; glycolate biosynthesis; glycolate from 2-phosphoglycolate: step 1/1.</text>
</comment>
<dbReference type="Pfam" id="PF13419">
    <property type="entry name" value="HAD_2"/>
    <property type="match status" value="1"/>
</dbReference>
<dbReference type="EMBL" id="CP041165">
    <property type="protein sequence ID" value="QOP42112.1"/>
    <property type="molecule type" value="Genomic_DNA"/>
</dbReference>
<sequence>MIILFDLDGTLIDSTEAILEGFHHSFDSHNHPHPSDEEIKILIGHPLDVMFSDLGVAQERVWDFVDTYKEHYRKISTLKTELLPQAREAVELASQFAELGIVTTKTGKYSQVLMEHFGIMEKFQVLIGREHVENPKPHAEPIQKALESFSNIQQKNIWMIGDTELDLISAQNASVNSIGVLSGYGVKNTLEKHTKTIFNNAYEAIKYLKSVKETHN</sequence>
<evidence type="ECO:0000256" key="2">
    <source>
        <dbReference type="ARBA" id="ARBA00004818"/>
    </source>
</evidence>
<evidence type="ECO:0000313" key="5">
    <source>
        <dbReference type="EMBL" id="QOP42112.1"/>
    </source>
</evidence>
<dbReference type="InterPro" id="IPR023214">
    <property type="entry name" value="HAD_sf"/>
</dbReference>
<dbReference type="InterPro" id="IPR023198">
    <property type="entry name" value="PGP-like_dom2"/>
</dbReference>
<dbReference type="GO" id="GO:0006281">
    <property type="term" value="P:DNA repair"/>
    <property type="evidence" value="ECO:0007669"/>
    <property type="project" value="TreeGrafter"/>
</dbReference>
<dbReference type="Proteomes" id="UP000593910">
    <property type="component" value="Chromosome"/>
</dbReference>
<evidence type="ECO:0000256" key="4">
    <source>
        <dbReference type="ARBA" id="ARBA00013078"/>
    </source>
</evidence>
<dbReference type="AlphaFoldDB" id="A0A7M1B0E2"/>
<dbReference type="GO" id="GO:0008967">
    <property type="term" value="F:phosphoglycolate phosphatase activity"/>
    <property type="evidence" value="ECO:0007669"/>
    <property type="project" value="UniProtKB-EC"/>
</dbReference>
<gene>
    <name evidence="5" type="ORF">FJR03_10325</name>
</gene>
<dbReference type="Gene3D" id="1.10.150.240">
    <property type="entry name" value="Putative phosphatase, domain 2"/>
    <property type="match status" value="1"/>
</dbReference>
<reference evidence="5 6" key="1">
    <citation type="submission" date="2019-06" db="EMBL/GenBank/DDBJ databases">
        <title>Sulfurimonas gotlandica sp. nov., a chemoautotrophic and psychrotolerant epsilonproteobacterium isolated from a pelagic redoxcline, and an emended description of the genus Sulfurimonas.</title>
        <authorList>
            <person name="Wang S."/>
            <person name="Jiang L."/>
            <person name="Shao Z."/>
        </authorList>
    </citation>
    <scope>NUCLEOTIDE SEQUENCE [LARGE SCALE GENOMIC DNA]</scope>
    <source>
        <strain evidence="5 6">B2</strain>
    </source>
</reference>
<dbReference type="GO" id="GO:0005829">
    <property type="term" value="C:cytosol"/>
    <property type="evidence" value="ECO:0007669"/>
    <property type="project" value="TreeGrafter"/>
</dbReference>
<dbReference type="RefSeq" id="WP_193113433.1">
    <property type="nucleotide sequence ID" value="NZ_CP041165.1"/>
</dbReference>
<dbReference type="SUPFAM" id="SSF56784">
    <property type="entry name" value="HAD-like"/>
    <property type="match status" value="1"/>
</dbReference>
<proteinExistence type="inferred from homology"/>
<dbReference type="SFLD" id="SFLDS00003">
    <property type="entry name" value="Haloacid_Dehalogenase"/>
    <property type="match status" value="1"/>
</dbReference>
<organism evidence="5 6">
    <name type="scientific">Sulfurimonas marina</name>
    <dbReference type="NCBI Taxonomy" id="2590551"/>
    <lineage>
        <taxon>Bacteria</taxon>
        <taxon>Pseudomonadati</taxon>
        <taxon>Campylobacterota</taxon>
        <taxon>Epsilonproteobacteria</taxon>
        <taxon>Campylobacterales</taxon>
        <taxon>Sulfurimonadaceae</taxon>
        <taxon>Sulfurimonas</taxon>
    </lineage>
</organism>
<evidence type="ECO:0000256" key="1">
    <source>
        <dbReference type="ARBA" id="ARBA00000830"/>
    </source>
</evidence>
<dbReference type="PANTHER" id="PTHR43434">
    <property type="entry name" value="PHOSPHOGLYCOLATE PHOSPHATASE"/>
    <property type="match status" value="1"/>
</dbReference>
<comment type="similarity">
    <text evidence="3">Belongs to the HAD-like hydrolase superfamily. CbbY/CbbZ/Gph/YieH family.</text>
</comment>
<accession>A0A7M1B0E2</accession>
<name>A0A7M1B0E2_9BACT</name>
<dbReference type="Gene3D" id="3.40.50.1000">
    <property type="entry name" value="HAD superfamily/HAD-like"/>
    <property type="match status" value="1"/>
</dbReference>